<organism evidence="3 4">
    <name type="scientific">Angiostrongylus cantonensis</name>
    <name type="common">Rat lungworm</name>
    <dbReference type="NCBI Taxonomy" id="6313"/>
    <lineage>
        <taxon>Eukaryota</taxon>
        <taxon>Metazoa</taxon>
        <taxon>Ecdysozoa</taxon>
        <taxon>Nematoda</taxon>
        <taxon>Chromadorea</taxon>
        <taxon>Rhabditida</taxon>
        <taxon>Rhabditina</taxon>
        <taxon>Rhabditomorpha</taxon>
        <taxon>Strongyloidea</taxon>
        <taxon>Metastrongylidae</taxon>
        <taxon>Angiostrongylus</taxon>
    </lineage>
</organism>
<dbReference type="STRING" id="6313.A0A0K0D1K6"/>
<dbReference type="Pfam" id="PF00653">
    <property type="entry name" value="BIR"/>
    <property type="match status" value="1"/>
</dbReference>
<sequence length="157" mass="18585">MSNKNIKSRMYNEITSDESNVIFYVHRKETFRIWPFDKKNARCSSDALARAGFVYTGTRREPAVAKCVFCFKELIFEKEDDPWEEHRSHSKNCCFVELNKPNEKDWTVRDFMFLVSGRIAASQRVSILEFAELFRKASEDIEEMYKKGIKSMSRKKK</sequence>
<dbReference type="GO" id="GO:0046872">
    <property type="term" value="F:metal ion binding"/>
    <property type="evidence" value="ECO:0007669"/>
    <property type="project" value="UniProtKB-KW"/>
</dbReference>
<dbReference type="PANTHER" id="PTHR46771:SF5">
    <property type="entry name" value="DETERIN"/>
    <property type="match status" value="1"/>
</dbReference>
<dbReference type="SMART" id="SM00238">
    <property type="entry name" value="BIR"/>
    <property type="match status" value="1"/>
</dbReference>
<reference evidence="3" key="1">
    <citation type="submission" date="2012-09" db="EMBL/GenBank/DDBJ databases">
        <authorList>
            <person name="Martin A.A."/>
        </authorList>
    </citation>
    <scope>NUCLEOTIDE SEQUENCE</scope>
</reference>
<proteinExistence type="predicted"/>
<dbReference type="AlphaFoldDB" id="A0A0K0D1K6"/>
<reference evidence="4" key="2">
    <citation type="submission" date="2017-02" db="UniProtKB">
        <authorList>
            <consortium name="WormBaseParasite"/>
        </authorList>
    </citation>
    <scope>IDENTIFICATION</scope>
</reference>
<dbReference type="PANTHER" id="PTHR46771">
    <property type="entry name" value="DETERIN"/>
    <property type="match status" value="1"/>
</dbReference>
<keyword evidence="3" id="KW-1185">Reference proteome</keyword>
<dbReference type="CDD" id="cd00022">
    <property type="entry name" value="BIR"/>
    <property type="match status" value="1"/>
</dbReference>
<dbReference type="Gene3D" id="1.10.1170.10">
    <property type="entry name" value="Inhibitor Of Apoptosis Protein (2mihbC-IAP-1), Chain A"/>
    <property type="match status" value="1"/>
</dbReference>
<accession>A0A0K0D1K6</accession>
<dbReference type="Proteomes" id="UP000035642">
    <property type="component" value="Unassembled WGS sequence"/>
</dbReference>
<dbReference type="WBParaSite" id="ACAC_0000395101-mRNA-1">
    <property type="protein sequence ID" value="ACAC_0000395101-mRNA-1"/>
    <property type="gene ID" value="ACAC_0000395101"/>
</dbReference>
<keyword evidence="1" id="KW-0479">Metal-binding</keyword>
<dbReference type="InterPro" id="IPR001370">
    <property type="entry name" value="BIR_rpt"/>
</dbReference>
<name>A0A0K0D1K6_ANGCA</name>
<evidence type="ECO:0000313" key="4">
    <source>
        <dbReference type="WBParaSite" id="ACAC_0000395101-mRNA-1"/>
    </source>
</evidence>
<dbReference type="InterPro" id="IPR051190">
    <property type="entry name" value="Baculoviral_IAP"/>
</dbReference>
<evidence type="ECO:0000313" key="3">
    <source>
        <dbReference type="Proteomes" id="UP000035642"/>
    </source>
</evidence>
<dbReference type="PROSITE" id="PS50143">
    <property type="entry name" value="BIR_REPEAT_2"/>
    <property type="match status" value="1"/>
</dbReference>
<keyword evidence="2" id="KW-0862">Zinc</keyword>
<protein>
    <submittedName>
        <fullName evidence="4">Baculoviral IAP repeat-containing protein 5</fullName>
    </submittedName>
</protein>
<evidence type="ECO:0000256" key="2">
    <source>
        <dbReference type="ARBA" id="ARBA00022833"/>
    </source>
</evidence>
<dbReference type="SUPFAM" id="SSF57924">
    <property type="entry name" value="Inhibitor of apoptosis (IAP) repeat"/>
    <property type="match status" value="1"/>
</dbReference>
<evidence type="ECO:0000256" key="1">
    <source>
        <dbReference type="ARBA" id="ARBA00022723"/>
    </source>
</evidence>